<keyword evidence="6 10" id="KW-1278">Translocase</keyword>
<evidence type="ECO:0000256" key="3">
    <source>
        <dbReference type="ARBA" id="ARBA00006870"/>
    </source>
</evidence>
<dbReference type="Pfam" id="PF12270">
    <property type="entry name" value="Cyt_c_ox_IV"/>
    <property type="match status" value="1"/>
</dbReference>
<dbReference type="RefSeq" id="WP_241050737.1">
    <property type="nucleotide sequence ID" value="NZ_JAKZBV010000001.1"/>
</dbReference>
<evidence type="ECO:0000256" key="5">
    <source>
        <dbReference type="ARBA" id="ARBA00022692"/>
    </source>
</evidence>
<keyword evidence="13" id="KW-1185">Reference proteome</keyword>
<accession>A0ABS9TWM4</accession>
<evidence type="ECO:0000256" key="1">
    <source>
        <dbReference type="ARBA" id="ARBA00002536"/>
    </source>
</evidence>
<keyword evidence="8 10" id="KW-0472">Membrane</keyword>
<dbReference type="EC" id="7.1.1.9" evidence="10"/>
<comment type="subcellular location">
    <subcellularLocation>
        <location evidence="2">Cell membrane</location>
        <topology evidence="2">Multi-pass membrane protein</topology>
    </subcellularLocation>
</comment>
<dbReference type="EMBL" id="JAKZBV010000001">
    <property type="protein sequence ID" value="MCH6468765.1"/>
    <property type="molecule type" value="Genomic_DNA"/>
</dbReference>
<evidence type="ECO:0000256" key="7">
    <source>
        <dbReference type="ARBA" id="ARBA00022989"/>
    </source>
</evidence>
<organism evidence="12 13">
    <name type="scientific">Sinomonas terrae</name>
    <dbReference type="NCBI Taxonomy" id="2908838"/>
    <lineage>
        <taxon>Bacteria</taxon>
        <taxon>Bacillati</taxon>
        <taxon>Actinomycetota</taxon>
        <taxon>Actinomycetes</taxon>
        <taxon>Micrococcales</taxon>
        <taxon>Micrococcaceae</taxon>
        <taxon>Sinomonas</taxon>
    </lineage>
</organism>
<sequence>MKIESLLFGAIFVFLLIVGFIYALMTHFAEFAGGVPLALVAGLALMITTYLWVTGRRVGPRPEDRQDAEIHEGAGDQGFFSPWSWWPISLGAACAISVLGVAIAFWLVPIGAAFAIIGLLGWVFEYSRGDHSH</sequence>
<evidence type="ECO:0000256" key="6">
    <source>
        <dbReference type="ARBA" id="ARBA00022967"/>
    </source>
</evidence>
<dbReference type="Proteomes" id="UP001202922">
    <property type="component" value="Unassembled WGS sequence"/>
</dbReference>
<evidence type="ECO:0000313" key="12">
    <source>
        <dbReference type="EMBL" id="MCH6468765.1"/>
    </source>
</evidence>
<feature type="transmembrane region" description="Helical" evidence="11">
    <location>
        <begin position="31"/>
        <end position="53"/>
    </location>
</feature>
<dbReference type="PIRSF" id="PIRSF017385">
    <property type="entry name" value="CtaF"/>
    <property type="match status" value="1"/>
</dbReference>
<keyword evidence="7 11" id="KW-1133">Transmembrane helix</keyword>
<evidence type="ECO:0000256" key="2">
    <source>
        <dbReference type="ARBA" id="ARBA00004651"/>
    </source>
</evidence>
<feature type="transmembrane region" description="Helical" evidence="11">
    <location>
        <begin position="90"/>
        <end position="123"/>
    </location>
</feature>
<protein>
    <recommendedName>
        <fullName evidence="10">Cytochrome c oxidase polypeptide 4</fullName>
        <ecNumber evidence="10">7.1.1.9</ecNumber>
    </recommendedName>
    <alternativeName>
        <fullName evidence="10">Cytochrome aa3 subunit 4</fullName>
    </alternativeName>
    <alternativeName>
        <fullName evidence="10">Cytochrome c oxidase polypeptide IV</fullName>
    </alternativeName>
</protein>
<proteinExistence type="inferred from homology"/>
<comment type="function">
    <text evidence="1 10">Part of cytochrome c oxidase, its function is unknown.</text>
</comment>
<keyword evidence="4 10" id="KW-1003">Cell membrane</keyword>
<comment type="similarity">
    <text evidence="3 10">Belongs to the cytochrome c oxidase bacterial subunit CtaF family.</text>
</comment>
<evidence type="ECO:0000313" key="13">
    <source>
        <dbReference type="Proteomes" id="UP001202922"/>
    </source>
</evidence>
<dbReference type="InterPro" id="IPR021050">
    <property type="entry name" value="Cyt_c_oxidase_su4_actinobac"/>
</dbReference>
<feature type="transmembrane region" description="Helical" evidence="11">
    <location>
        <begin position="6"/>
        <end position="24"/>
    </location>
</feature>
<evidence type="ECO:0000256" key="9">
    <source>
        <dbReference type="ARBA" id="ARBA00047816"/>
    </source>
</evidence>
<comment type="catalytic activity">
    <reaction evidence="9 10">
        <text>4 Fe(II)-[cytochrome c] + O2 + 8 H(+)(in) = 4 Fe(III)-[cytochrome c] + 2 H2O + 4 H(+)(out)</text>
        <dbReference type="Rhea" id="RHEA:11436"/>
        <dbReference type="Rhea" id="RHEA-COMP:10350"/>
        <dbReference type="Rhea" id="RHEA-COMP:14399"/>
        <dbReference type="ChEBI" id="CHEBI:15377"/>
        <dbReference type="ChEBI" id="CHEBI:15378"/>
        <dbReference type="ChEBI" id="CHEBI:15379"/>
        <dbReference type="ChEBI" id="CHEBI:29033"/>
        <dbReference type="ChEBI" id="CHEBI:29034"/>
        <dbReference type="EC" id="7.1.1.9"/>
    </reaction>
</comment>
<keyword evidence="5 11" id="KW-0812">Transmembrane</keyword>
<evidence type="ECO:0000256" key="10">
    <source>
        <dbReference type="PIRNR" id="PIRNR017385"/>
    </source>
</evidence>
<evidence type="ECO:0000256" key="4">
    <source>
        <dbReference type="ARBA" id="ARBA00022475"/>
    </source>
</evidence>
<comment type="subunit">
    <text evidence="10">Associates with subunits I, II and III to form cytochrome c oxidase.</text>
</comment>
<evidence type="ECO:0000256" key="11">
    <source>
        <dbReference type="SAM" id="Phobius"/>
    </source>
</evidence>
<gene>
    <name evidence="12" type="ORF">L0M17_01975</name>
</gene>
<name>A0ABS9TWM4_9MICC</name>
<comment type="caution">
    <text evidence="12">The sequence shown here is derived from an EMBL/GenBank/DDBJ whole genome shotgun (WGS) entry which is preliminary data.</text>
</comment>
<reference evidence="12 13" key="1">
    <citation type="submission" date="2022-03" db="EMBL/GenBank/DDBJ databases">
        <title>Sinomonas sp. isolated from a soil.</title>
        <authorList>
            <person name="Han J."/>
            <person name="Kim D.-U."/>
        </authorList>
    </citation>
    <scope>NUCLEOTIDE SEQUENCE [LARGE SCALE GENOMIC DNA]</scope>
    <source>
        <strain evidence="12 13">5-5</strain>
    </source>
</reference>
<evidence type="ECO:0000256" key="8">
    <source>
        <dbReference type="ARBA" id="ARBA00023136"/>
    </source>
</evidence>